<proteinExistence type="predicted"/>
<name>A0A3N0E012_9ACTN</name>
<protein>
    <submittedName>
        <fullName evidence="2">SHOCT domain-containing protein</fullName>
    </submittedName>
</protein>
<feature type="transmembrane region" description="Helical" evidence="1">
    <location>
        <begin position="6"/>
        <end position="29"/>
    </location>
</feature>
<comment type="caution">
    <text evidence="2">The sequence shown here is derived from an EMBL/GenBank/DDBJ whole genome shotgun (WGS) entry which is preliminary data.</text>
</comment>
<evidence type="ECO:0000313" key="3">
    <source>
        <dbReference type="Proteomes" id="UP000277094"/>
    </source>
</evidence>
<keyword evidence="1" id="KW-0812">Transmembrane</keyword>
<keyword evidence="3" id="KW-1185">Reference proteome</keyword>
<evidence type="ECO:0000313" key="2">
    <source>
        <dbReference type="EMBL" id="RNL81171.1"/>
    </source>
</evidence>
<accession>A0A3N0E012</accession>
<reference evidence="2 3" key="1">
    <citation type="submission" date="2018-11" db="EMBL/GenBank/DDBJ databases">
        <authorList>
            <person name="Li F."/>
        </authorList>
    </citation>
    <scope>NUCLEOTIDE SEQUENCE [LARGE SCALE GENOMIC DNA]</scope>
    <source>
        <strain evidence="2 3">KIS18-7</strain>
    </source>
</reference>
<evidence type="ECO:0000256" key="1">
    <source>
        <dbReference type="SAM" id="Phobius"/>
    </source>
</evidence>
<dbReference type="AlphaFoldDB" id="A0A3N0E012"/>
<gene>
    <name evidence="2" type="ORF">EFL95_02020</name>
</gene>
<keyword evidence="1" id="KW-1133">Transmembrane helix</keyword>
<feature type="transmembrane region" description="Helical" evidence="1">
    <location>
        <begin position="91"/>
        <end position="113"/>
    </location>
</feature>
<keyword evidence="1" id="KW-0472">Membrane</keyword>
<organism evidence="2 3">
    <name type="scientific">Nocardioides marmorisolisilvae</name>
    <dbReference type="NCBI Taxonomy" id="1542737"/>
    <lineage>
        <taxon>Bacteria</taxon>
        <taxon>Bacillati</taxon>
        <taxon>Actinomycetota</taxon>
        <taxon>Actinomycetes</taxon>
        <taxon>Propionibacteriales</taxon>
        <taxon>Nocardioidaceae</taxon>
        <taxon>Nocardioides</taxon>
    </lineage>
</organism>
<dbReference type="Proteomes" id="UP000277094">
    <property type="component" value="Unassembled WGS sequence"/>
</dbReference>
<sequence length="250" mass="26260">MVALGIGVALSIPGLVSIGAFWIAMGFAIRSQGLSIKDLQARAKDDAGKKAVVLDRRTFTISTALFIVLGVPSLLTGILELGISADDANWRWLPIVVGAYALFIGVGGAVLYLTGSAIEAKTGPAPTIPATIWIKAVKETGTYINERPRLEFVFRVEPEASSGVAAYEVTKKATVPFTAMGSLKVGDGFSAKVAGPEHPTSMDIAWDQPVGTAGADDVSARLAALDALKADGKVSDEEYRSQRERILGSL</sequence>
<feature type="transmembrane region" description="Helical" evidence="1">
    <location>
        <begin position="59"/>
        <end position="79"/>
    </location>
</feature>
<dbReference type="EMBL" id="RJSG01000001">
    <property type="protein sequence ID" value="RNL81171.1"/>
    <property type="molecule type" value="Genomic_DNA"/>
</dbReference>